<keyword evidence="8 18" id="KW-0418">Kinase</keyword>
<evidence type="ECO:0000256" key="4">
    <source>
        <dbReference type="ARBA" id="ARBA00022553"/>
    </source>
</evidence>
<keyword evidence="10 14" id="KW-1133">Transmembrane helix</keyword>
<dbReference type="InterPro" id="IPR005467">
    <property type="entry name" value="His_kinase_dom"/>
</dbReference>
<evidence type="ECO:0000313" key="18">
    <source>
        <dbReference type="EMBL" id="CRH04229.1"/>
    </source>
</evidence>
<feature type="transmembrane region" description="Helical" evidence="14">
    <location>
        <begin position="9"/>
        <end position="29"/>
    </location>
</feature>
<evidence type="ECO:0000259" key="15">
    <source>
        <dbReference type="PROSITE" id="PS50109"/>
    </source>
</evidence>
<dbReference type="AlphaFoldDB" id="A0A1S7LDV8"/>
<dbReference type="Pfam" id="PF08448">
    <property type="entry name" value="PAS_4"/>
    <property type="match status" value="1"/>
</dbReference>
<protein>
    <recommendedName>
        <fullName evidence="3">histidine kinase</fullName>
        <ecNumber evidence="3">2.7.13.3</ecNumber>
    </recommendedName>
</protein>
<dbReference type="SMART" id="SM00388">
    <property type="entry name" value="HisKA"/>
    <property type="match status" value="1"/>
</dbReference>
<gene>
    <name evidence="18" type="ORF">MAGMO_0012</name>
</gene>
<evidence type="ECO:0000256" key="14">
    <source>
        <dbReference type="SAM" id="Phobius"/>
    </source>
</evidence>
<dbReference type="SUPFAM" id="SSF55785">
    <property type="entry name" value="PYP-like sensor domain (PAS domain)"/>
    <property type="match status" value="1"/>
</dbReference>
<dbReference type="Gene3D" id="3.40.50.2300">
    <property type="match status" value="1"/>
</dbReference>
<dbReference type="CDD" id="cd16922">
    <property type="entry name" value="HATPase_EvgS-ArcB-TorS-like"/>
    <property type="match status" value="1"/>
</dbReference>
<dbReference type="Gene3D" id="1.10.287.130">
    <property type="match status" value="1"/>
</dbReference>
<dbReference type="Pfam" id="PF00072">
    <property type="entry name" value="Response_reg"/>
    <property type="match status" value="1"/>
</dbReference>
<dbReference type="EMBL" id="LO017727">
    <property type="protein sequence ID" value="CRH04229.1"/>
    <property type="molecule type" value="Genomic_DNA"/>
</dbReference>
<dbReference type="Gene3D" id="3.30.450.20">
    <property type="entry name" value="PAS domain"/>
    <property type="match status" value="1"/>
</dbReference>
<comment type="subcellular location">
    <subcellularLocation>
        <location evidence="2">Membrane</location>
    </subcellularLocation>
</comment>
<dbReference type="Pfam" id="PF11845">
    <property type="entry name" value="Tll0287-like"/>
    <property type="match status" value="1"/>
</dbReference>
<evidence type="ECO:0000256" key="8">
    <source>
        <dbReference type="ARBA" id="ARBA00022777"/>
    </source>
</evidence>
<proteinExistence type="predicted"/>
<keyword evidence="9" id="KW-0067">ATP-binding</keyword>
<dbReference type="SUPFAM" id="SSF52172">
    <property type="entry name" value="CheY-like"/>
    <property type="match status" value="1"/>
</dbReference>
<evidence type="ECO:0000256" key="9">
    <source>
        <dbReference type="ARBA" id="ARBA00022840"/>
    </source>
</evidence>
<dbReference type="NCBIfam" id="TIGR00229">
    <property type="entry name" value="sensory_box"/>
    <property type="match status" value="1"/>
</dbReference>
<dbReference type="Gene3D" id="3.30.565.10">
    <property type="entry name" value="Histidine kinase-like ATPase, C-terminal domain"/>
    <property type="match status" value="1"/>
</dbReference>
<organism evidence="18">
    <name type="scientific">Magnetococcus massalia (strain MO-1)</name>
    <dbReference type="NCBI Taxonomy" id="451514"/>
    <lineage>
        <taxon>Bacteria</taxon>
        <taxon>Pseudomonadati</taxon>
        <taxon>Pseudomonadota</taxon>
        <taxon>Magnetococcia</taxon>
        <taxon>Magnetococcales</taxon>
        <taxon>Magnetococcaceae</taxon>
        <taxon>Magnetococcus</taxon>
    </lineage>
</organism>
<dbReference type="InterPro" id="IPR035965">
    <property type="entry name" value="PAS-like_dom_sf"/>
</dbReference>
<evidence type="ECO:0000256" key="10">
    <source>
        <dbReference type="ARBA" id="ARBA00022989"/>
    </source>
</evidence>
<dbReference type="InterPro" id="IPR000014">
    <property type="entry name" value="PAS"/>
</dbReference>
<dbReference type="Gene3D" id="3.30.450.290">
    <property type="match status" value="1"/>
</dbReference>
<keyword evidence="4 13" id="KW-0597">Phosphoprotein</keyword>
<dbReference type="InterPro" id="IPR011006">
    <property type="entry name" value="CheY-like_superfamily"/>
</dbReference>
<keyword evidence="12 14" id="KW-0472">Membrane</keyword>
<feature type="domain" description="Histidine kinase" evidence="15">
    <location>
        <begin position="389"/>
        <end position="606"/>
    </location>
</feature>
<dbReference type="SMART" id="SM00448">
    <property type="entry name" value="REC"/>
    <property type="match status" value="1"/>
</dbReference>
<evidence type="ECO:0000256" key="2">
    <source>
        <dbReference type="ARBA" id="ARBA00004370"/>
    </source>
</evidence>
<sequence length="766" mass="86140">MLRTLLDRFSILAVLIWTVLIGASLSWMFHTIDKDAREQGILTAQASYHKDTAFRFWASSHGGVYVPVTERTTPSPYLSHIDERDITTPSGRELTLMNPAYMLRQMMNEYSGLYGLKGRITSLQVLNPINEPDPWEERVLKEFEGGLKEKMEFVEVDGEPYLRLMKPLAVKESCLKCHGFQGYVVGSVRGGIGVKLPMGPIYAKAEVLSQQALTTHAIIWFVGVVVIGLIAHWRQGHLAEREVYEATLRRYGHIMNVMHDHISFVDTDYVYREVNNSYLRVYQLEREQIVGHTVQQLLGAELFARVKPRLDRCLAGEPVTFGQWTDFPDGSRSWMDVRYEPYRNARGEVTGLVVSSRDSTMLKETELSLEDARHKAESASHAKSIFLASMSHEIRTPLNVILGMGELLADSHTNSSQAWCINTLNRSGEALLSLINDILDLAKIEEGKLQLEEVPFDLHGLLDETVHLYALAASDKDVQFKQEKSRRLPRWVKGDPTRVRQVLLNLISNALKFIQQGKVILRATAQEGEMVLFEVMDTGPGIPQEKQQEIFKPFVQADASTTREHGGTGLGLAICQHLIAEMGGAMGLKSELGKGATFSFNLPLPEMPHEDRSQFEAQPAPICLELEGKVERSSKQDLDILLVDDSMDNRLLVQAFLKKTAHRITMAENGHEAVEQFKAETFDVVLMDIQMPVMDGYEATRQIRAWEQAQGYSSTPIIALTAHALVEEAEQIIEAGCDLHLTKPVRRGQLLEVLSCLHAKQSEQVE</sequence>
<dbReference type="GO" id="GO:0005524">
    <property type="term" value="F:ATP binding"/>
    <property type="evidence" value="ECO:0007669"/>
    <property type="project" value="UniProtKB-KW"/>
</dbReference>
<dbReference type="InterPro" id="IPR001789">
    <property type="entry name" value="Sig_transdc_resp-reg_receiver"/>
</dbReference>
<dbReference type="GO" id="GO:0016020">
    <property type="term" value="C:membrane"/>
    <property type="evidence" value="ECO:0007669"/>
    <property type="project" value="UniProtKB-SubCell"/>
</dbReference>
<keyword evidence="7" id="KW-0547">Nucleotide-binding</keyword>
<feature type="domain" description="PAC" evidence="17">
    <location>
        <begin position="317"/>
        <end position="371"/>
    </location>
</feature>
<dbReference type="InterPro" id="IPR003594">
    <property type="entry name" value="HATPase_dom"/>
</dbReference>
<dbReference type="CDD" id="cd00082">
    <property type="entry name" value="HisKA"/>
    <property type="match status" value="1"/>
</dbReference>
<dbReference type="GO" id="GO:0000155">
    <property type="term" value="F:phosphorelay sensor kinase activity"/>
    <property type="evidence" value="ECO:0007669"/>
    <property type="project" value="InterPro"/>
</dbReference>
<evidence type="ECO:0000259" key="17">
    <source>
        <dbReference type="PROSITE" id="PS50113"/>
    </source>
</evidence>
<evidence type="ECO:0000256" key="1">
    <source>
        <dbReference type="ARBA" id="ARBA00000085"/>
    </source>
</evidence>
<dbReference type="InterPro" id="IPR013656">
    <property type="entry name" value="PAS_4"/>
</dbReference>
<dbReference type="InterPro" id="IPR021796">
    <property type="entry name" value="Tll0287-like_dom"/>
</dbReference>
<dbReference type="PROSITE" id="PS50110">
    <property type="entry name" value="RESPONSE_REGULATORY"/>
    <property type="match status" value="1"/>
</dbReference>
<dbReference type="InterPro" id="IPR036097">
    <property type="entry name" value="HisK_dim/P_sf"/>
</dbReference>
<evidence type="ECO:0000256" key="7">
    <source>
        <dbReference type="ARBA" id="ARBA00022741"/>
    </source>
</evidence>
<dbReference type="Pfam" id="PF02518">
    <property type="entry name" value="HATPase_c"/>
    <property type="match status" value="1"/>
</dbReference>
<dbReference type="SMART" id="SM00387">
    <property type="entry name" value="HATPase_c"/>
    <property type="match status" value="1"/>
</dbReference>
<feature type="modified residue" description="4-aspartylphosphate" evidence="13">
    <location>
        <position position="688"/>
    </location>
</feature>
<dbReference type="InterPro" id="IPR003661">
    <property type="entry name" value="HisK_dim/P_dom"/>
</dbReference>
<evidence type="ECO:0000256" key="6">
    <source>
        <dbReference type="ARBA" id="ARBA00022692"/>
    </source>
</evidence>
<keyword evidence="6 14" id="KW-0812">Transmembrane</keyword>
<keyword evidence="11" id="KW-0902">Two-component regulatory system</keyword>
<dbReference type="InterPro" id="IPR004358">
    <property type="entry name" value="Sig_transdc_His_kin-like_C"/>
</dbReference>
<evidence type="ECO:0000256" key="11">
    <source>
        <dbReference type="ARBA" id="ARBA00023012"/>
    </source>
</evidence>
<keyword evidence="5 18" id="KW-0808">Transferase</keyword>
<dbReference type="PANTHER" id="PTHR45339:SF1">
    <property type="entry name" value="HYBRID SIGNAL TRANSDUCTION HISTIDINE KINASE J"/>
    <property type="match status" value="1"/>
</dbReference>
<evidence type="ECO:0000256" key="5">
    <source>
        <dbReference type="ARBA" id="ARBA00022679"/>
    </source>
</evidence>
<feature type="domain" description="Response regulatory" evidence="16">
    <location>
        <begin position="639"/>
        <end position="758"/>
    </location>
</feature>
<evidence type="ECO:0000256" key="3">
    <source>
        <dbReference type="ARBA" id="ARBA00012438"/>
    </source>
</evidence>
<dbReference type="FunFam" id="1.10.287.130:FF:000004">
    <property type="entry name" value="Ethylene receptor 1"/>
    <property type="match status" value="1"/>
</dbReference>
<name>A0A1S7LDV8_MAGMO</name>
<dbReference type="CDD" id="cd17546">
    <property type="entry name" value="REC_hyHK_CKI1_RcsC-like"/>
    <property type="match status" value="1"/>
</dbReference>
<dbReference type="PROSITE" id="PS50113">
    <property type="entry name" value="PAC"/>
    <property type="match status" value="1"/>
</dbReference>
<dbReference type="PANTHER" id="PTHR45339">
    <property type="entry name" value="HYBRID SIGNAL TRANSDUCTION HISTIDINE KINASE J"/>
    <property type="match status" value="1"/>
</dbReference>
<accession>A0A1S7LDV8</accession>
<dbReference type="InterPro" id="IPR000700">
    <property type="entry name" value="PAS-assoc_C"/>
</dbReference>
<dbReference type="InterPro" id="IPR036890">
    <property type="entry name" value="HATPase_C_sf"/>
</dbReference>
<dbReference type="SUPFAM" id="SSF47384">
    <property type="entry name" value="Homodimeric domain of signal transducing histidine kinase"/>
    <property type="match status" value="1"/>
</dbReference>
<evidence type="ECO:0000256" key="12">
    <source>
        <dbReference type="ARBA" id="ARBA00023136"/>
    </source>
</evidence>
<evidence type="ECO:0000256" key="13">
    <source>
        <dbReference type="PROSITE-ProRule" id="PRU00169"/>
    </source>
</evidence>
<reference evidence="18" key="1">
    <citation type="submission" date="2015-04" db="EMBL/GenBank/DDBJ databases">
        <authorList>
            <person name="Syromyatnikov M.Y."/>
            <person name="Popov V.N."/>
        </authorList>
    </citation>
    <scope>NUCLEOTIDE SEQUENCE</scope>
    <source>
        <strain evidence="18">MO-1</strain>
    </source>
</reference>
<dbReference type="Pfam" id="PF00512">
    <property type="entry name" value="HisKA"/>
    <property type="match status" value="1"/>
</dbReference>
<dbReference type="EC" id="2.7.13.3" evidence="3"/>
<dbReference type="PRINTS" id="PR00344">
    <property type="entry name" value="BCTRLSENSOR"/>
</dbReference>
<comment type="catalytic activity">
    <reaction evidence="1">
        <text>ATP + protein L-histidine = ADP + protein N-phospho-L-histidine.</text>
        <dbReference type="EC" id="2.7.13.3"/>
    </reaction>
</comment>
<dbReference type="FunFam" id="3.30.565.10:FF:000010">
    <property type="entry name" value="Sensor histidine kinase RcsC"/>
    <property type="match status" value="1"/>
</dbReference>
<dbReference type="SUPFAM" id="SSF55874">
    <property type="entry name" value="ATPase domain of HSP90 chaperone/DNA topoisomerase II/histidine kinase"/>
    <property type="match status" value="1"/>
</dbReference>
<dbReference type="PROSITE" id="PS50109">
    <property type="entry name" value="HIS_KIN"/>
    <property type="match status" value="1"/>
</dbReference>
<evidence type="ECO:0000259" key="16">
    <source>
        <dbReference type="PROSITE" id="PS50110"/>
    </source>
</evidence>